<name>A0A9P3F8L5_ASPVI</name>
<gene>
    <name evidence="1" type="ORF">Aspvir_009597</name>
</gene>
<dbReference type="AlphaFoldDB" id="A0A9P3F8L5"/>
<dbReference type="GeneID" id="66937579"/>
<sequence>MQGWRSISSFSTEHGSLPTYLAGIVSPSGSKGSVIAFDRSKTSSPSRFRGEPLRGTKKQIDRIYAVADRAGKNENDRRKIRVTFQPILAETDELAWAKVQHTLEALQANAGGRNSAPLQNVGSQRLLGVTARGEVQDRVL</sequence>
<dbReference type="RefSeq" id="XP_043128671.1">
    <property type="nucleotide sequence ID" value="XM_043272736.1"/>
</dbReference>
<dbReference type="Proteomes" id="UP000710440">
    <property type="component" value="Unassembled WGS sequence"/>
</dbReference>
<dbReference type="SUPFAM" id="SSF51679">
    <property type="entry name" value="Bacterial luciferase-like"/>
    <property type="match status" value="1"/>
</dbReference>
<dbReference type="InterPro" id="IPR036661">
    <property type="entry name" value="Luciferase-like_sf"/>
</dbReference>
<proteinExistence type="predicted"/>
<dbReference type="EMBL" id="BOPL01000008">
    <property type="protein sequence ID" value="GIK05485.1"/>
    <property type="molecule type" value="Genomic_DNA"/>
</dbReference>
<keyword evidence="2" id="KW-1185">Reference proteome</keyword>
<dbReference type="GO" id="GO:0016705">
    <property type="term" value="F:oxidoreductase activity, acting on paired donors, with incorporation or reduction of molecular oxygen"/>
    <property type="evidence" value="ECO:0007669"/>
    <property type="project" value="InterPro"/>
</dbReference>
<protein>
    <submittedName>
        <fullName evidence="1">Uncharacterized protein</fullName>
    </submittedName>
</protein>
<dbReference type="OrthoDB" id="2558704at2759"/>
<organism evidence="1 2">
    <name type="scientific">Aspergillus viridinutans</name>
    <dbReference type="NCBI Taxonomy" id="75553"/>
    <lineage>
        <taxon>Eukaryota</taxon>
        <taxon>Fungi</taxon>
        <taxon>Dikarya</taxon>
        <taxon>Ascomycota</taxon>
        <taxon>Pezizomycotina</taxon>
        <taxon>Eurotiomycetes</taxon>
        <taxon>Eurotiomycetidae</taxon>
        <taxon>Eurotiales</taxon>
        <taxon>Aspergillaceae</taxon>
        <taxon>Aspergillus</taxon>
        <taxon>Aspergillus subgen. Fumigati</taxon>
    </lineage>
</organism>
<evidence type="ECO:0000313" key="1">
    <source>
        <dbReference type="EMBL" id="GIK05485.1"/>
    </source>
</evidence>
<evidence type="ECO:0000313" key="2">
    <source>
        <dbReference type="Proteomes" id="UP000710440"/>
    </source>
</evidence>
<dbReference type="Gene3D" id="3.20.20.30">
    <property type="entry name" value="Luciferase-like domain"/>
    <property type="match status" value="1"/>
</dbReference>
<accession>A0A9P3F8L5</accession>
<reference evidence="1 2" key="1">
    <citation type="submission" date="2021-02" db="EMBL/GenBank/DDBJ databases">
        <title>Pan-genome distribution and transcriptional activeness of fungal secondary metabolism genes in Aspergillus section Fumigati.</title>
        <authorList>
            <person name="Takahashi H."/>
            <person name="Umemura M."/>
            <person name="Ninomiya A."/>
            <person name="Kusuya Y."/>
            <person name="Urayama S."/>
            <person name="Shimizu M."/>
            <person name="Watanabe A."/>
            <person name="Kamei K."/>
            <person name="Yaguchi T."/>
            <person name="Hagiwara D."/>
        </authorList>
    </citation>
    <scope>NUCLEOTIDE SEQUENCE [LARGE SCALE GENOMIC DNA]</scope>
    <source>
        <strain evidence="1 2">IFM 47045</strain>
    </source>
</reference>
<comment type="caution">
    <text evidence="1">The sequence shown here is derived from an EMBL/GenBank/DDBJ whole genome shotgun (WGS) entry which is preliminary data.</text>
</comment>